<dbReference type="PANTHER" id="PTHR46630:SF1">
    <property type="entry name" value="TETRATRICOPEPTIDE REPEAT PROTEIN 29"/>
    <property type="match status" value="1"/>
</dbReference>
<comment type="subcellular location">
    <subcellularLocation>
        <location evidence="1">Cytoplasm</location>
    </subcellularLocation>
</comment>
<keyword evidence="7" id="KW-1185">Reference proteome</keyword>
<proteinExistence type="inferred from homology"/>
<protein>
    <submittedName>
        <fullName evidence="6">Tetratricopeptide repeat protein</fullName>
    </submittedName>
</protein>
<evidence type="ECO:0000256" key="2">
    <source>
        <dbReference type="ARBA" id="ARBA00022490"/>
    </source>
</evidence>
<evidence type="ECO:0000313" key="6">
    <source>
        <dbReference type="EMBL" id="TDP92913.1"/>
    </source>
</evidence>
<reference evidence="6 7" key="1">
    <citation type="submission" date="2019-03" db="EMBL/GenBank/DDBJ databases">
        <title>Genomic Encyclopedia of Type Strains, Phase IV (KMG-IV): sequencing the most valuable type-strain genomes for metagenomic binning, comparative biology and taxonomic classification.</title>
        <authorList>
            <person name="Goeker M."/>
        </authorList>
    </citation>
    <scope>NUCLEOTIDE SEQUENCE [LARGE SCALE GENOMIC DNA]</scope>
    <source>
        <strain evidence="6 7">DSM 45361</strain>
    </source>
</reference>
<evidence type="ECO:0000256" key="3">
    <source>
        <dbReference type="ARBA" id="ARBA00022737"/>
    </source>
</evidence>
<comment type="caution">
    <text evidence="6">The sequence shown here is derived from an EMBL/GenBank/DDBJ whole genome shotgun (WGS) entry which is preliminary data.</text>
</comment>
<dbReference type="PANTHER" id="PTHR46630">
    <property type="entry name" value="TETRATRICOPEPTIDE REPEAT PROTEIN 29"/>
    <property type="match status" value="1"/>
</dbReference>
<dbReference type="RefSeq" id="WP_133853255.1">
    <property type="nucleotide sequence ID" value="NZ_SNXZ01000007.1"/>
</dbReference>
<keyword evidence="3" id="KW-0677">Repeat</keyword>
<evidence type="ECO:0000256" key="4">
    <source>
        <dbReference type="ARBA" id="ARBA00022803"/>
    </source>
</evidence>
<dbReference type="Proteomes" id="UP000295444">
    <property type="component" value="Unassembled WGS sequence"/>
</dbReference>
<dbReference type="GO" id="GO:0005737">
    <property type="term" value="C:cytoplasm"/>
    <property type="evidence" value="ECO:0007669"/>
    <property type="project" value="UniProtKB-SubCell"/>
</dbReference>
<dbReference type="SUPFAM" id="SSF48452">
    <property type="entry name" value="TPR-like"/>
    <property type="match status" value="2"/>
</dbReference>
<evidence type="ECO:0000256" key="5">
    <source>
        <dbReference type="ARBA" id="ARBA00038253"/>
    </source>
</evidence>
<sequence>MTRTVAELVGLLRSSCSMPRGPAQIAVLEKVIREADALRYTDLALDARMLATSAYLEDDEPSKAFATFWWCVAAHDRTKSEHGCRNSLLWCFKSIIMALLGLSEVPLHHIHGVLDDMERRYRAAGFGVNAVHQHRWYVADHVGDAVAAAEQYRLWWATPRDQLSDCLGCETAGRVEHLADVGRDEEAIAMAIPVLAGGLDCQEQPQRLLTALLPAYLHTGRLDEAADAHRRAYLSLREEHANLSLVAEHLRFCTLTGNHTRGLQLLERHLDRLDRPPSPSLDMAFSAAAAALLRRMAEAGQGGLPVRGRRNAGSRVADLEAELRDRALALAMRFDARNGTSRQSDWVHAVLAAEPIVEHLPLSGLLPTTRLTRATPPAAQVDPALSAEELADLAERAARKHDDRVAAAAWRRFDEVCPDPSPELLARSLDERGDLIADDDPAAARDQWTRAAALFAEAGDEQRSLTALSRIDLLEVTTAPSPDAAVAAVATLRARVDQVLAVAGPEQAARALGRLSHAQRTVGRFAEAIATLERAAELAGAAPASELHAELALRLADALAASGPENLRQAIDHARRAAECFGALDAREGQCQAQLLLGHLHTAAGDLHAAAAVLRKAQASDDPEVRAQAYHQAGRVVAAQGRVEDSHAAFAWAVAEFAAAGNPVGDALARVDFADACLRLERPDDAADALEDVSPRLERTIDPEALDRARFLLASAYRDLGRFAMAIVVFEELAASRAATADHGGVGQAHAHIAVVLAQQDRHHEAAQRFHRAADAYAAAGQPLAEVENRRRAALAWHRANDLERALQALDAAATKVGLDDADTTTSWHRAMLGYDGAQILADHQRVDEALARVDPVIPLFRSIGATGEAVAAQTLSGRLLLSLNRKKEAAKVLRAALRQLPPEGDEQRAAIEELHGQATSR</sequence>
<organism evidence="6 7">
    <name type="scientific">Labedaea rhizosphaerae</name>
    <dbReference type="NCBI Taxonomy" id="598644"/>
    <lineage>
        <taxon>Bacteria</taxon>
        <taxon>Bacillati</taxon>
        <taxon>Actinomycetota</taxon>
        <taxon>Actinomycetes</taxon>
        <taxon>Pseudonocardiales</taxon>
        <taxon>Pseudonocardiaceae</taxon>
        <taxon>Labedaea</taxon>
    </lineage>
</organism>
<evidence type="ECO:0000313" key="7">
    <source>
        <dbReference type="Proteomes" id="UP000295444"/>
    </source>
</evidence>
<keyword evidence="2" id="KW-0963">Cytoplasm</keyword>
<dbReference type="AlphaFoldDB" id="A0A4R6S111"/>
<name>A0A4R6S111_LABRH</name>
<dbReference type="Pfam" id="PF13181">
    <property type="entry name" value="TPR_8"/>
    <property type="match status" value="2"/>
</dbReference>
<gene>
    <name evidence="6" type="ORF">EV186_107148</name>
</gene>
<evidence type="ECO:0000256" key="1">
    <source>
        <dbReference type="ARBA" id="ARBA00004496"/>
    </source>
</evidence>
<keyword evidence="4" id="KW-0802">TPR repeat</keyword>
<dbReference type="OrthoDB" id="56388at2"/>
<dbReference type="InterPro" id="IPR051476">
    <property type="entry name" value="Bac_ResReg_Asp_Phosphatase"/>
</dbReference>
<accession>A0A4R6S111</accession>
<comment type="similarity">
    <text evidence="5">Belongs to the Rap family.</text>
</comment>
<dbReference type="Gene3D" id="1.25.40.10">
    <property type="entry name" value="Tetratricopeptide repeat domain"/>
    <property type="match status" value="2"/>
</dbReference>
<dbReference type="SMART" id="SM00028">
    <property type="entry name" value="TPR"/>
    <property type="match status" value="5"/>
</dbReference>
<dbReference type="EMBL" id="SNXZ01000007">
    <property type="protein sequence ID" value="TDP92913.1"/>
    <property type="molecule type" value="Genomic_DNA"/>
</dbReference>
<dbReference type="InterPro" id="IPR019734">
    <property type="entry name" value="TPR_rpt"/>
</dbReference>
<dbReference type="InterPro" id="IPR011990">
    <property type="entry name" value="TPR-like_helical_dom_sf"/>
</dbReference>